<comment type="caution">
    <text evidence="2">The sequence shown here is derived from an EMBL/GenBank/DDBJ whole genome shotgun (WGS) entry which is preliminary data.</text>
</comment>
<dbReference type="EMBL" id="JAUQSZ010000002">
    <property type="protein sequence ID" value="MDO7841564.1"/>
    <property type="molecule type" value="Genomic_DNA"/>
</dbReference>
<dbReference type="InterPro" id="IPR009956">
    <property type="entry name" value="Post-segregation_anti-tox_CcdA"/>
</dbReference>
<dbReference type="RefSeq" id="WP_304560008.1">
    <property type="nucleotide sequence ID" value="NZ_JAUQSZ010000002.1"/>
</dbReference>
<evidence type="ECO:0000256" key="1">
    <source>
        <dbReference type="ARBA" id="ARBA00022649"/>
    </source>
</evidence>
<dbReference type="Proteomes" id="UP001176468">
    <property type="component" value="Unassembled WGS sequence"/>
</dbReference>
<keyword evidence="1" id="KW-1277">Toxin-antitoxin system</keyword>
<organism evidence="2 3">
    <name type="scientific">Sphingomonas immobilis</name>
    <dbReference type="NCBI Taxonomy" id="3063997"/>
    <lineage>
        <taxon>Bacteria</taxon>
        <taxon>Pseudomonadati</taxon>
        <taxon>Pseudomonadota</taxon>
        <taxon>Alphaproteobacteria</taxon>
        <taxon>Sphingomonadales</taxon>
        <taxon>Sphingomonadaceae</taxon>
        <taxon>Sphingomonas</taxon>
    </lineage>
</organism>
<keyword evidence="3" id="KW-1185">Reference proteome</keyword>
<name>A0ABT8ZWQ3_9SPHN</name>
<gene>
    <name evidence="2" type="ORF">Q5H94_04450</name>
</gene>
<protein>
    <submittedName>
        <fullName evidence="2">Type II toxin-antitoxin system CcdA family antitoxin</fullName>
    </submittedName>
</protein>
<accession>A0ABT8ZWQ3</accession>
<reference evidence="2" key="1">
    <citation type="submission" date="2023-07" db="EMBL/GenBank/DDBJ databases">
        <authorList>
            <person name="Kim M.K."/>
        </authorList>
    </citation>
    <scope>NUCLEOTIDE SEQUENCE</scope>
    <source>
        <strain evidence="2">CA1-15</strain>
    </source>
</reference>
<sequence>MNARSQPPAKRRRSVNLSLDEAVVAEAREYGISLSRTSEAALAKAVKEERWRRWQEENRDAIEANNRWVEENGIPYADLRLW</sequence>
<evidence type="ECO:0000313" key="2">
    <source>
        <dbReference type="EMBL" id="MDO7841564.1"/>
    </source>
</evidence>
<dbReference type="Pfam" id="PF07362">
    <property type="entry name" value="CcdA"/>
    <property type="match status" value="1"/>
</dbReference>
<proteinExistence type="predicted"/>
<evidence type="ECO:0000313" key="3">
    <source>
        <dbReference type="Proteomes" id="UP001176468"/>
    </source>
</evidence>